<keyword evidence="2 5" id="KW-0812">Transmembrane</keyword>
<dbReference type="InterPro" id="IPR045863">
    <property type="entry name" value="CorA_TM1_TM2"/>
</dbReference>
<protein>
    <submittedName>
        <fullName evidence="6">Uncharacterized protein</fullName>
    </submittedName>
</protein>
<name>A0AAN6ZSB7_9PEZI</name>
<reference evidence="6" key="1">
    <citation type="journal article" date="2023" name="Mol. Phylogenet. Evol.">
        <title>Genome-scale phylogeny and comparative genomics of the fungal order Sordariales.</title>
        <authorList>
            <person name="Hensen N."/>
            <person name="Bonometti L."/>
            <person name="Westerberg I."/>
            <person name="Brannstrom I.O."/>
            <person name="Guillou S."/>
            <person name="Cros-Aarteil S."/>
            <person name="Calhoun S."/>
            <person name="Haridas S."/>
            <person name="Kuo A."/>
            <person name="Mondo S."/>
            <person name="Pangilinan J."/>
            <person name="Riley R."/>
            <person name="LaButti K."/>
            <person name="Andreopoulos B."/>
            <person name="Lipzen A."/>
            <person name="Chen C."/>
            <person name="Yan M."/>
            <person name="Daum C."/>
            <person name="Ng V."/>
            <person name="Clum A."/>
            <person name="Steindorff A."/>
            <person name="Ohm R.A."/>
            <person name="Martin F."/>
            <person name="Silar P."/>
            <person name="Natvig D.O."/>
            <person name="Lalanne C."/>
            <person name="Gautier V."/>
            <person name="Ament-Velasquez S.L."/>
            <person name="Kruys A."/>
            <person name="Hutchinson M.I."/>
            <person name="Powell A.J."/>
            <person name="Barry K."/>
            <person name="Miller A.N."/>
            <person name="Grigoriev I.V."/>
            <person name="Debuchy R."/>
            <person name="Gladieux P."/>
            <person name="Hiltunen Thoren M."/>
            <person name="Johannesson H."/>
        </authorList>
    </citation>
    <scope>NUCLEOTIDE SEQUENCE</scope>
    <source>
        <strain evidence="6">CBS 538.74</strain>
    </source>
</reference>
<feature type="transmembrane region" description="Helical" evidence="5">
    <location>
        <begin position="169"/>
        <end position="192"/>
    </location>
</feature>
<reference evidence="6" key="2">
    <citation type="submission" date="2023-05" db="EMBL/GenBank/DDBJ databases">
        <authorList>
            <consortium name="Lawrence Berkeley National Laboratory"/>
            <person name="Steindorff A."/>
            <person name="Hensen N."/>
            <person name="Bonometti L."/>
            <person name="Westerberg I."/>
            <person name="Brannstrom I.O."/>
            <person name="Guillou S."/>
            <person name="Cros-Aarteil S."/>
            <person name="Calhoun S."/>
            <person name="Haridas S."/>
            <person name="Kuo A."/>
            <person name="Mondo S."/>
            <person name="Pangilinan J."/>
            <person name="Riley R."/>
            <person name="Labutti K."/>
            <person name="Andreopoulos B."/>
            <person name="Lipzen A."/>
            <person name="Chen C."/>
            <person name="Yanf M."/>
            <person name="Daum C."/>
            <person name="Ng V."/>
            <person name="Clum A."/>
            <person name="Ohm R."/>
            <person name="Martin F."/>
            <person name="Silar P."/>
            <person name="Natvig D."/>
            <person name="Lalanne C."/>
            <person name="Gautier V."/>
            <person name="Ament-Velasquez S.L."/>
            <person name="Kruys A."/>
            <person name="Hutchinson M.I."/>
            <person name="Powell A.J."/>
            <person name="Barry K."/>
            <person name="Miller A.N."/>
            <person name="Grigoriev I.V."/>
            <person name="Debuchy R."/>
            <person name="Gladieux P."/>
            <person name="Thoren M.H."/>
            <person name="Johannesson H."/>
        </authorList>
    </citation>
    <scope>NUCLEOTIDE SEQUENCE</scope>
    <source>
        <strain evidence="6">CBS 538.74</strain>
    </source>
</reference>
<dbReference type="GO" id="GO:0016020">
    <property type="term" value="C:membrane"/>
    <property type="evidence" value="ECO:0007669"/>
    <property type="project" value="UniProtKB-SubCell"/>
</dbReference>
<evidence type="ECO:0000256" key="2">
    <source>
        <dbReference type="ARBA" id="ARBA00022692"/>
    </source>
</evidence>
<keyword evidence="3 5" id="KW-1133">Transmembrane helix</keyword>
<evidence type="ECO:0000256" key="4">
    <source>
        <dbReference type="ARBA" id="ARBA00023136"/>
    </source>
</evidence>
<evidence type="ECO:0000313" key="6">
    <source>
        <dbReference type="EMBL" id="KAK4148418.1"/>
    </source>
</evidence>
<evidence type="ECO:0000313" key="7">
    <source>
        <dbReference type="Proteomes" id="UP001302745"/>
    </source>
</evidence>
<accession>A0AAN6ZSB7</accession>
<dbReference type="AlphaFoldDB" id="A0AAN6ZSB7"/>
<dbReference type="Proteomes" id="UP001302745">
    <property type="component" value="Unassembled WGS sequence"/>
</dbReference>
<dbReference type="Gene3D" id="1.20.58.340">
    <property type="entry name" value="Magnesium transport protein CorA, transmembrane region"/>
    <property type="match status" value="1"/>
</dbReference>
<keyword evidence="7" id="KW-1185">Reference proteome</keyword>
<proteinExistence type="predicted"/>
<comment type="caution">
    <text evidence="6">The sequence shown here is derived from an EMBL/GenBank/DDBJ whole genome shotgun (WGS) entry which is preliminary data.</text>
</comment>
<evidence type="ECO:0000256" key="1">
    <source>
        <dbReference type="ARBA" id="ARBA00004141"/>
    </source>
</evidence>
<evidence type="ECO:0000256" key="5">
    <source>
        <dbReference type="SAM" id="Phobius"/>
    </source>
</evidence>
<keyword evidence="4 5" id="KW-0472">Membrane</keyword>
<comment type="subcellular location">
    <subcellularLocation>
        <location evidence="1">Membrane</location>
        <topology evidence="1">Multi-pass membrane protein</topology>
    </subcellularLocation>
</comment>
<sequence>FGHPFAMDTHLWDQIIVYHDIALSRIRISRRGVFNVMSELMHYSIDSSESLQSALGTAQEMQSCRAEIYKSLPVENGLRGTYKRQANSYAAFQVSLLKNLNLRCASHQARLADKSSLRFNNITLRDSNFVKSITFLTMIFLPATFVSAVFSISFFTFGDKGWEVSDQVWIYWATIIPVTVVVIVLWFVWVFWQSIRAWISPS</sequence>
<dbReference type="SUPFAM" id="SSF144083">
    <property type="entry name" value="Magnesium transport protein CorA, transmembrane region"/>
    <property type="match status" value="1"/>
</dbReference>
<organism evidence="6 7">
    <name type="scientific">Chaetomidium leptoderma</name>
    <dbReference type="NCBI Taxonomy" id="669021"/>
    <lineage>
        <taxon>Eukaryota</taxon>
        <taxon>Fungi</taxon>
        <taxon>Dikarya</taxon>
        <taxon>Ascomycota</taxon>
        <taxon>Pezizomycotina</taxon>
        <taxon>Sordariomycetes</taxon>
        <taxon>Sordariomycetidae</taxon>
        <taxon>Sordariales</taxon>
        <taxon>Chaetomiaceae</taxon>
        <taxon>Chaetomidium</taxon>
    </lineage>
</organism>
<evidence type="ECO:0000256" key="3">
    <source>
        <dbReference type="ARBA" id="ARBA00022989"/>
    </source>
</evidence>
<gene>
    <name evidence="6" type="ORF">C8A00DRAFT_19745</name>
</gene>
<dbReference type="EMBL" id="MU857403">
    <property type="protein sequence ID" value="KAK4148418.1"/>
    <property type="molecule type" value="Genomic_DNA"/>
</dbReference>
<feature type="transmembrane region" description="Helical" evidence="5">
    <location>
        <begin position="133"/>
        <end position="157"/>
    </location>
</feature>
<feature type="non-terminal residue" evidence="6">
    <location>
        <position position="1"/>
    </location>
</feature>